<feature type="compositionally biased region" description="Polar residues" evidence="1">
    <location>
        <begin position="158"/>
        <end position="167"/>
    </location>
</feature>
<dbReference type="OrthoDB" id="8904137at2"/>
<sequence>MAGDWIKMRASLCTNPKVLMIAEIIGGSTDVGRRMSTGFTGTLSEIVTSDVTRDITIGGLLRVWCATNEHTVDGVWHNSTLKVIDQVAGIPGFGDAMASAGWAVFDAEEGTVTMPNFLENNAPAKNNARSSSAERQARYREKKKAKSSEVTPADDVTQGVTRDVTSNAREEKRREEVNTSSLRSESASEEGLATKAMRTAGLQDANPSHPLLTKLLAEGVTVDELVYAASETVRRGKGFAYALTMAAGRREDAAKLQVGKPPGRRMPPPENFENKNYGQGVELV</sequence>
<feature type="region of interest" description="Disordered" evidence="1">
    <location>
        <begin position="117"/>
        <end position="192"/>
    </location>
</feature>
<protein>
    <submittedName>
        <fullName evidence="2">Uncharacterized protein</fullName>
    </submittedName>
</protein>
<name>A0A4V3YWS4_9BURK</name>
<evidence type="ECO:0000313" key="3">
    <source>
        <dbReference type="Proteomes" id="UP000306236"/>
    </source>
</evidence>
<feature type="compositionally biased region" description="Polar residues" evidence="1">
    <location>
        <begin position="123"/>
        <end position="134"/>
    </location>
</feature>
<dbReference type="AlphaFoldDB" id="A0A4V3YWS4"/>
<keyword evidence="3" id="KW-1185">Reference proteome</keyword>
<reference evidence="2 3" key="1">
    <citation type="submission" date="2019-04" db="EMBL/GenBank/DDBJ databases">
        <title>Lampropedia sp YIM MLB12 draf genome.</title>
        <authorList>
            <person name="Wang Y.-X."/>
        </authorList>
    </citation>
    <scope>NUCLEOTIDE SEQUENCE [LARGE SCALE GENOMIC DNA]</scope>
    <source>
        <strain evidence="2 3">YIM MLB12</strain>
    </source>
</reference>
<feature type="region of interest" description="Disordered" evidence="1">
    <location>
        <begin position="255"/>
        <end position="284"/>
    </location>
</feature>
<dbReference type="Proteomes" id="UP000306236">
    <property type="component" value="Unassembled WGS sequence"/>
</dbReference>
<accession>A0A4V3YWS4</accession>
<feature type="compositionally biased region" description="Basic and acidic residues" evidence="1">
    <location>
        <begin position="168"/>
        <end position="177"/>
    </location>
</feature>
<gene>
    <name evidence="2" type="ORF">E8K88_11870</name>
</gene>
<comment type="caution">
    <text evidence="2">The sequence shown here is derived from an EMBL/GenBank/DDBJ whole genome shotgun (WGS) entry which is preliminary data.</text>
</comment>
<proteinExistence type="predicted"/>
<dbReference type="RefSeq" id="WP_136406890.1">
    <property type="nucleotide sequence ID" value="NZ_SSWX01000015.1"/>
</dbReference>
<organism evidence="2 3">
    <name type="scientific">Lampropedia aestuarii</name>
    <dbReference type="NCBI Taxonomy" id="2562762"/>
    <lineage>
        <taxon>Bacteria</taxon>
        <taxon>Pseudomonadati</taxon>
        <taxon>Pseudomonadota</taxon>
        <taxon>Betaproteobacteria</taxon>
        <taxon>Burkholderiales</taxon>
        <taxon>Comamonadaceae</taxon>
        <taxon>Lampropedia</taxon>
    </lineage>
</organism>
<evidence type="ECO:0000313" key="2">
    <source>
        <dbReference type="EMBL" id="THJ32392.1"/>
    </source>
</evidence>
<dbReference type="EMBL" id="SSWX01000015">
    <property type="protein sequence ID" value="THJ32392.1"/>
    <property type="molecule type" value="Genomic_DNA"/>
</dbReference>
<evidence type="ECO:0000256" key="1">
    <source>
        <dbReference type="SAM" id="MobiDB-lite"/>
    </source>
</evidence>